<protein>
    <submittedName>
        <fullName evidence="2">Uncharacterized protein</fullName>
    </submittedName>
</protein>
<gene>
    <name evidence="2" type="ORF">AD951_07275</name>
</gene>
<reference evidence="2 3" key="1">
    <citation type="submission" date="2015-06" db="EMBL/GenBank/DDBJ databases">
        <title>Improved classification and identification of acetic acid bacteria using matrix-assisted laser desorption/ionization time-of-flight mass spectrometry; Gluconobacter nephelii and Gluconobacter uchimurae are later heterotypic synonyms of Gluconobacter japonicus and Gluconobacter oxydans, respectively.</title>
        <authorList>
            <person name="Li L."/>
            <person name="Cleenwerck I."/>
            <person name="De Vuyst L."/>
            <person name="Vandamme P."/>
        </authorList>
    </citation>
    <scope>NUCLEOTIDE SEQUENCE [LARGE SCALE GENOMIC DNA]</scope>
    <source>
        <strain evidence="2 3">LMG 1699</strain>
    </source>
</reference>
<evidence type="ECO:0000256" key="1">
    <source>
        <dbReference type="SAM" id="MobiDB-lite"/>
    </source>
</evidence>
<accession>A0A149UN27</accession>
<dbReference type="EMBL" id="LHZX01000288">
    <property type="protein sequence ID" value="KXV69308.1"/>
    <property type="molecule type" value="Genomic_DNA"/>
</dbReference>
<dbReference type="AlphaFoldDB" id="A0A149UN27"/>
<dbReference type="Proteomes" id="UP000075377">
    <property type="component" value="Unassembled WGS sequence"/>
</dbReference>
<name>A0A149UN27_9PROT</name>
<proteinExistence type="predicted"/>
<feature type="compositionally biased region" description="Polar residues" evidence="1">
    <location>
        <begin position="51"/>
        <end position="61"/>
    </location>
</feature>
<dbReference type="PATRIC" id="fig|178901.14.peg.827"/>
<comment type="caution">
    <text evidence="2">The sequence shown here is derived from an EMBL/GenBank/DDBJ whole genome shotgun (WGS) entry which is preliminary data.</text>
</comment>
<organism evidence="2 3">
    <name type="scientific">Acetobacter malorum</name>
    <dbReference type="NCBI Taxonomy" id="178901"/>
    <lineage>
        <taxon>Bacteria</taxon>
        <taxon>Pseudomonadati</taxon>
        <taxon>Pseudomonadota</taxon>
        <taxon>Alphaproteobacteria</taxon>
        <taxon>Acetobacterales</taxon>
        <taxon>Acetobacteraceae</taxon>
        <taxon>Acetobacter</taxon>
    </lineage>
</organism>
<evidence type="ECO:0000313" key="2">
    <source>
        <dbReference type="EMBL" id="KXV69308.1"/>
    </source>
</evidence>
<feature type="region of interest" description="Disordered" evidence="1">
    <location>
        <begin position="25"/>
        <end position="61"/>
    </location>
</feature>
<evidence type="ECO:0000313" key="3">
    <source>
        <dbReference type="Proteomes" id="UP000075377"/>
    </source>
</evidence>
<sequence>MPIMTMTIQTGGHESDTIQPLMLCTQPRKKRKSGAVPPFMSRGRSRRRGKQNSQETWSVRA</sequence>